<feature type="chain" id="PRO_5012945977" description="ADAMTS cysteine-rich domain-containing protein" evidence="1">
    <location>
        <begin position="20"/>
        <end position="176"/>
    </location>
</feature>
<feature type="signal peptide" evidence="1">
    <location>
        <begin position="1"/>
        <end position="19"/>
    </location>
</feature>
<dbReference type="EMBL" id="LIAE01006609">
    <property type="protein sequence ID" value="PAV87055.1"/>
    <property type="molecule type" value="Genomic_DNA"/>
</dbReference>
<proteinExistence type="predicted"/>
<sequence length="176" mass="18325">MQLKFASLIALTLIGSGNCAGTWSTWGATSSTCGSCPAGTVKWGRTRTCILDAPGATCAGDRIEWTQCMSTTTTPPQTTTTKPPTTANGCDQWGQWGAYGACSKDCGNCGRRTRTRTCDSLATCPSVPCTGSATDTDPTICGGNDVCKAEGGYVQPNCCAGNKTLDRVARTYKCTM</sequence>
<reference evidence="2 3" key="1">
    <citation type="journal article" date="2017" name="Curr. Biol.">
        <title>Genome architecture and evolution of a unichromosomal asexual nematode.</title>
        <authorList>
            <person name="Fradin H."/>
            <person name="Zegar C."/>
            <person name="Gutwein M."/>
            <person name="Lucas J."/>
            <person name="Kovtun M."/>
            <person name="Corcoran D."/>
            <person name="Baugh L.R."/>
            <person name="Kiontke K."/>
            <person name="Gunsalus K."/>
            <person name="Fitch D.H."/>
            <person name="Piano F."/>
        </authorList>
    </citation>
    <scope>NUCLEOTIDE SEQUENCE [LARGE SCALE GENOMIC DNA]</scope>
    <source>
        <strain evidence="2">PF1309</strain>
    </source>
</reference>
<dbReference type="SUPFAM" id="SSF82895">
    <property type="entry name" value="TSP-1 type 1 repeat"/>
    <property type="match status" value="1"/>
</dbReference>
<dbReference type="AlphaFoldDB" id="A0A2A2LLU5"/>
<accession>A0A2A2LLU5</accession>
<name>A0A2A2LLU5_9BILA</name>
<evidence type="ECO:0000313" key="2">
    <source>
        <dbReference type="EMBL" id="PAV87055.1"/>
    </source>
</evidence>
<organism evidence="2 3">
    <name type="scientific">Diploscapter pachys</name>
    <dbReference type="NCBI Taxonomy" id="2018661"/>
    <lineage>
        <taxon>Eukaryota</taxon>
        <taxon>Metazoa</taxon>
        <taxon>Ecdysozoa</taxon>
        <taxon>Nematoda</taxon>
        <taxon>Chromadorea</taxon>
        <taxon>Rhabditida</taxon>
        <taxon>Rhabditina</taxon>
        <taxon>Rhabditomorpha</taxon>
        <taxon>Rhabditoidea</taxon>
        <taxon>Rhabditidae</taxon>
        <taxon>Diploscapter</taxon>
    </lineage>
</organism>
<evidence type="ECO:0008006" key="4">
    <source>
        <dbReference type="Google" id="ProtNLM"/>
    </source>
</evidence>
<dbReference type="InterPro" id="IPR036383">
    <property type="entry name" value="TSP1_rpt_sf"/>
</dbReference>
<evidence type="ECO:0000313" key="3">
    <source>
        <dbReference type="Proteomes" id="UP000218231"/>
    </source>
</evidence>
<keyword evidence="3" id="KW-1185">Reference proteome</keyword>
<keyword evidence="1" id="KW-0732">Signal</keyword>
<gene>
    <name evidence="2" type="ORF">WR25_12706</name>
</gene>
<evidence type="ECO:0000256" key="1">
    <source>
        <dbReference type="SAM" id="SignalP"/>
    </source>
</evidence>
<dbReference type="InterPro" id="IPR000884">
    <property type="entry name" value="TSP1_rpt"/>
</dbReference>
<dbReference type="Proteomes" id="UP000218231">
    <property type="component" value="Unassembled WGS sequence"/>
</dbReference>
<protein>
    <recommendedName>
        <fullName evidence="4">ADAMTS cysteine-rich domain-containing protein</fullName>
    </recommendedName>
</protein>
<dbReference type="Gene3D" id="2.20.100.10">
    <property type="entry name" value="Thrombospondin type-1 (TSP1) repeat"/>
    <property type="match status" value="1"/>
</dbReference>
<dbReference type="STRING" id="2018661.A0A2A2LLU5"/>
<dbReference type="PROSITE" id="PS50092">
    <property type="entry name" value="TSP1"/>
    <property type="match status" value="1"/>
</dbReference>
<dbReference type="SMART" id="SM00209">
    <property type="entry name" value="TSP1"/>
    <property type="match status" value="1"/>
</dbReference>
<comment type="caution">
    <text evidence="2">The sequence shown here is derived from an EMBL/GenBank/DDBJ whole genome shotgun (WGS) entry which is preliminary data.</text>
</comment>